<comment type="caution">
    <text evidence="6">The sequence shown here is derived from an EMBL/GenBank/DDBJ whole genome shotgun (WGS) entry which is preliminary data.</text>
</comment>
<organism evidence="6 7">
    <name type="scientific">Rathayibacter rathayi</name>
    <name type="common">Corynebacterium rathayi</name>
    <dbReference type="NCBI Taxonomy" id="33887"/>
    <lineage>
        <taxon>Bacteria</taxon>
        <taxon>Bacillati</taxon>
        <taxon>Actinomycetota</taxon>
        <taxon>Actinomycetes</taxon>
        <taxon>Micrococcales</taxon>
        <taxon>Microbacteriaceae</taxon>
        <taxon>Rathayibacter</taxon>
    </lineage>
</organism>
<evidence type="ECO:0000313" key="7">
    <source>
        <dbReference type="Proteomes" id="UP000237881"/>
    </source>
</evidence>
<feature type="domain" description="Acyl-CoA dehydrogenase/oxidase C-terminal" evidence="5">
    <location>
        <begin position="312"/>
        <end position="450"/>
    </location>
</feature>
<dbReference type="PANTHER" id="PTHR43884">
    <property type="entry name" value="ACYL-COA DEHYDROGENASE"/>
    <property type="match status" value="1"/>
</dbReference>
<evidence type="ECO:0000256" key="3">
    <source>
        <dbReference type="ARBA" id="ARBA00022827"/>
    </source>
</evidence>
<dbReference type="Pfam" id="PF00441">
    <property type="entry name" value="Acyl-CoA_dh_1"/>
    <property type="match status" value="1"/>
</dbReference>
<comment type="similarity">
    <text evidence="1">Belongs to the acyl-CoA dehydrogenase family.</text>
</comment>
<dbReference type="Gene3D" id="2.40.110.10">
    <property type="entry name" value="Butyryl-CoA Dehydrogenase, subunit A, domain 2"/>
    <property type="match status" value="1"/>
</dbReference>
<feature type="region of interest" description="Disordered" evidence="4">
    <location>
        <begin position="33"/>
        <end position="63"/>
    </location>
</feature>
<dbReference type="InterPro" id="IPR009100">
    <property type="entry name" value="AcylCoA_DH/oxidase_NM_dom_sf"/>
</dbReference>
<evidence type="ECO:0000256" key="4">
    <source>
        <dbReference type="SAM" id="MobiDB-lite"/>
    </source>
</evidence>
<dbReference type="Gene3D" id="1.20.140.10">
    <property type="entry name" value="Butyryl-CoA Dehydrogenase, subunit A, domain 3"/>
    <property type="match status" value="1"/>
</dbReference>
<accession>A0ABD6W7Y8</accession>
<protein>
    <recommendedName>
        <fullName evidence="5">Acyl-CoA dehydrogenase/oxidase C-terminal domain-containing protein</fullName>
    </recommendedName>
</protein>
<dbReference type="SUPFAM" id="SSF56645">
    <property type="entry name" value="Acyl-CoA dehydrogenase NM domain-like"/>
    <property type="match status" value="1"/>
</dbReference>
<name>A0ABD6W7Y8_RATRA</name>
<evidence type="ECO:0000313" key="6">
    <source>
        <dbReference type="EMBL" id="PPF13050.1"/>
    </source>
</evidence>
<reference evidence="6 7" key="1">
    <citation type="submission" date="2018-02" db="EMBL/GenBank/DDBJ databases">
        <title>Bacteriophage NCPPB3778 and a type I-E CRISPR drive the evolution of the US Biological Select Agent, Rathayibacter toxicus.</title>
        <authorList>
            <person name="Davis E.W.II."/>
            <person name="Tabima J.F."/>
            <person name="Weisberg A.J."/>
            <person name="Lopes L.D."/>
            <person name="Wiseman M.S."/>
            <person name="Wiseman M.S."/>
            <person name="Pupko T."/>
            <person name="Belcher M.S."/>
            <person name="Sechler A.J."/>
            <person name="Tancos M.A."/>
            <person name="Schroeder B.K."/>
            <person name="Murray T.D."/>
            <person name="Luster D.G."/>
            <person name="Schneider W.L."/>
            <person name="Rogers E."/>
            <person name="Andreote F.D."/>
            <person name="Grunwald N.J."/>
            <person name="Putnam M.L."/>
            <person name="Chang J.H."/>
        </authorList>
    </citation>
    <scope>NUCLEOTIDE SEQUENCE [LARGE SCALE GENOMIC DNA]</scope>
    <source>
        <strain evidence="6 7">AY1I9</strain>
    </source>
</reference>
<sequence>MLLHGVLPQPVRTHRPRIERGLADRRNWTYLRSAGTPRRRHGRRATRPRRSCPRRAASGRDPDALHRLERSMNGIHRSIEELEELFGDPFDVTGEFSYGRILAADSERQLVSWAEDVLQRWGFSAELVPTRLGGRWSSTEDMVRHLSPVFRRDPALGLGHGVTTLMAACNVWVGGGNRAQRRFADALLRGDRVAVAFHELAHGNDLLGNELAAERLDDGGGSWRITGQKEVINNVDRAPAVLLFARSDPSGPTGAVNANAFSLLLWDKRNVLGGSADTSVRVQTSGMRGCQIGVATFAGLTLPTDSLVGARGGGVSTALRAFQITRAVIPALACATLSAAVGMAVSYMTTRRLYDGTVWDLPHARGLIARAWAGLIVGDALARVSVRCLHVRPDEAFLLSAATKYLVPELLNHSMQHLTTLFGSSFYAISTPYGAIEKWLRDLAVVPIGHSGSRSCLQSLIPNLPTWARRSRRQTASTPELFSADGQLEELAFDRLTIGVGKVDSLTAALEDDEIMRALALEHPELSDLVSGWVAERGRLQTDASRFGPRDLGADASLEALAAGRRQTILFAAAALLGTWFHNRHDASSAFHGDSVALEAGLNLLADLGNALAISATETADAPPTKARWSPSLELAAATHIRRVHEAVRALGIEEHLLAPRTPTDSDIEVS</sequence>
<gene>
    <name evidence="6" type="ORF">C5C04_09880</name>
</gene>
<evidence type="ECO:0000259" key="5">
    <source>
        <dbReference type="Pfam" id="PF00441"/>
    </source>
</evidence>
<keyword evidence="3" id="KW-0274">FAD</keyword>
<dbReference type="AlphaFoldDB" id="A0ABD6W7Y8"/>
<evidence type="ECO:0000256" key="1">
    <source>
        <dbReference type="ARBA" id="ARBA00009347"/>
    </source>
</evidence>
<dbReference type="InterPro" id="IPR009075">
    <property type="entry name" value="AcylCo_DH/oxidase_C"/>
</dbReference>
<feature type="compositionally biased region" description="Basic residues" evidence="4">
    <location>
        <begin position="37"/>
        <end position="53"/>
    </location>
</feature>
<dbReference type="PANTHER" id="PTHR43884:SF35">
    <property type="entry name" value="DEHYDROGENASE, MITOCHONDRIAL, PUTATIVE-RELATED"/>
    <property type="match status" value="1"/>
</dbReference>
<dbReference type="Proteomes" id="UP000237881">
    <property type="component" value="Unassembled WGS sequence"/>
</dbReference>
<dbReference type="SUPFAM" id="SSF47203">
    <property type="entry name" value="Acyl-CoA dehydrogenase C-terminal domain-like"/>
    <property type="match status" value="1"/>
</dbReference>
<dbReference type="InterPro" id="IPR036250">
    <property type="entry name" value="AcylCo_DH-like_C"/>
</dbReference>
<keyword evidence="2" id="KW-0285">Flavoprotein</keyword>
<dbReference type="EMBL" id="PSUL01000022">
    <property type="protein sequence ID" value="PPF13050.1"/>
    <property type="molecule type" value="Genomic_DNA"/>
</dbReference>
<dbReference type="InterPro" id="IPR046373">
    <property type="entry name" value="Acyl-CoA_Oxase/DH_mid-dom_sf"/>
</dbReference>
<proteinExistence type="inferred from homology"/>
<evidence type="ECO:0000256" key="2">
    <source>
        <dbReference type="ARBA" id="ARBA00022630"/>
    </source>
</evidence>
<dbReference type="CDD" id="cd00567">
    <property type="entry name" value="ACAD"/>
    <property type="match status" value="1"/>
</dbReference>